<feature type="site" description="Essential for catalytic activity" evidence="14">
    <location>
        <position position="186"/>
    </location>
</feature>
<dbReference type="GO" id="GO:0005829">
    <property type="term" value="C:cytosol"/>
    <property type="evidence" value="ECO:0007669"/>
    <property type="project" value="TreeGrafter"/>
</dbReference>
<dbReference type="NCBIfam" id="NF010626">
    <property type="entry name" value="PRK14019.1"/>
    <property type="match status" value="1"/>
</dbReference>
<comment type="catalytic activity">
    <reaction evidence="1 14">
        <text>D-ribulose 5-phosphate = (2S)-2-hydroxy-3-oxobutyl phosphate + formate + H(+)</text>
        <dbReference type="Rhea" id="RHEA:18457"/>
        <dbReference type="ChEBI" id="CHEBI:15378"/>
        <dbReference type="ChEBI" id="CHEBI:15740"/>
        <dbReference type="ChEBI" id="CHEBI:58121"/>
        <dbReference type="ChEBI" id="CHEBI:58830"/>
        <dbReference type="EC" id="4.1.99.12"/>
    </reaction>
</comment>
<dbReference type="SUPFAM" id="SSF55821">
    <property type="entry name" value="YrdC/RibB"/>
    <property type="match status" value="1"/>
</dbReference>
<keyword evidence="13 14" id="KW-0456">Lyase</keyword>
<feature type="binding site" evidence="14">
    <location>
        <begin position="49"/>
        <end position="50"/>
    </location>
    <ligand>
        <name>D-ribulose 5-phosphate</name>
        <dbReference type="ChEBI" id="CHEBI:58121"/>
    </ligand>
</feature>
<dbReference type="PANTHER" id="PTHR21327">
    <property type="entry name" value="GTP CYCLOHYDROLASE II-RELATED"/>
    <property type="match status" value="1"/>
</dbReference>
<accession>A0A0N8REN8</accession>
<dbReference type="NCBIfam" id="NF009132">
    <property type="entry name" value="PRK12485.1"/>
    <property type="match status" value="1"/>
</dbReference>
<feature type="binding site" evidence="14">
    <location>
        <position position="50"/>
    </location>
    <ligand>
        <name>Mg(2+)</name>
        <dbReference type="ChEBI" id="CHEBI:18420"/>
        <label>1</label>
    </ligand>
</feature>
<dbReference type="AlphaFoldDB" id="A0A0N8REN8"/>
<dbReference type="GO" id="GO:0003935">
    <property type="term" value="F:GTP cyclohydrolase II activity"/>
    <property type="evidence" value="ECO:0007669"/>
    <property type="project" value="TreeGrafter"/>
</dbReference>
<keyword evidence="11 14" id="KW-0460">Magnesium</keyword>
<proteinExistence type="inferred from homology"/>
<comment type="pathway">
    <text evidence="4 14">Cofactor biosynthesis; riboflavin biosynthesis; 2-hydroxy-3-oxobutyl phosphate from D-ribulose 5-phosphate: step 1/1.</text>
</comment>
<organism evidence="16 17">
    <name type="scientific">Pseudomonas syringae pv. delphinii</name>
    <dbReference type="NCBI Taxonomy" id="192088"/>
    <lineage>
        <taxon>Bacteria</taxon>
        <taxon>Pseudomonadati</taxon>
        <taxon>Pseudomonadota</taxon>
        <taxon>Gammaproteobacteria</taxon>
        <taxon>Pseudomonadales</taxon>
        <taxon>Pseudomonadaceae</taxon>
        <taxon>Pseudomonas</taxon>
    </lineage>
</organism>
<feature type="binding site" evidence="14">
    <location>
        <begin position="162"/>
        <end position="166"/>
    </location>
    <ligand>
        <name>D-ribulose 5-phosphate</name>
        <dbReference type="ChEBI" id="CHEBI:58121"/>
    </ligand>
</feature>
<feature type="binding site" evidence="14">
    <location>
        <position position="54"/>
    </location>
    <ligand>
        <name>D-ribulose 5-phosphate</name>
        <dbReference type="ChEBI" id="CHEBI:58121"/>
    </ligand>
</feature>
<evidence type="ECO:0000259" key="15">
    <source>
        <dbReference type="Pfam" id="PF00925"/>
    </source>
</evidence>
<dbReference type="InterPro" id="IPR017945">
    <property type="entry name" value="DHBP_synth_RibB-like_a/b_dom"/>
</dbReference>
<evidence type="ECO:0000256" key="5">
    <source>
        <dbReference type="ARBA" id="ARBA00005520"/>
    </source>
</evidence>
<evidence type="ECO:0000256" key="14">
    <source>
        <dbReference type="HAMAP-Rule" id="MF_00180"/>
    </source>
</evidence>
<dbReference type="EMBL" id="RBQG01000136">
    <property type="protein sequence ID" value="RMP14202.1"/>
    <property type="molecule type" value="Genomic_DNA"/>
</dbReference>
<dbReference type="Proteomes" id="UP000267908">
    <property type="component" value="Unassembled WGS sequence"/>
</dbReference>
<dbReference type="InterPro" id="IPR032677">
    <property type="entry name" value="GTP_cyclohydro_II"/>
</dbReference>
<evidence type="ECO:0000256" key="8">
    <source>
        <dbReference type="ARBA" id="ARBA00018836"/>
    </source>
</evidence>
<evidence type="ECO:0000313" key="16">
    <source>
        <dbReference type="EMBL" id="RMP14202.1"/>
    </source>
</evidence>
<evidence type="ECO:0000256" key="9">
    <source>
        <dbReference type="ARBA" id="ARBA00022619"/>
    </source>
</evidence>
<protein>
    <recommendedName>
        <fullName evidence="8 14">3,4-dihydroxy-2-butanone 4-phosphate synthase</fullName>
        <shortName evidence="14">DHBP synthase</shortName>
        <ecNumber evidence="7 14">4.1.99.12</ecNumber>
    </recommendedName>
</protein>
<evidence type="ECO:0000256" key="4">
    <source>
        <dbReference type="ARBA" id="ARBA00004904"/>
    </source>
</evidence>
<dbReference type="GO" id="GO:0030145">
    <property type="term" value="F:manganese ion binding"/>
    <property type="evidence" value="ECO:0007669"/>
    <property type="project" value="UniProtKB-UniRule"/>
</dbReference>
<name>A0A0N8REN8_9PSED</name>
<keyword evidence="10 14" id="KW-0479">Metal-binding</keyword>
<dbReference type="EC" id="4.1.99.12" evidence="7 14"/>
<comment type="similarity">
    <text evidence="14">Belongs to the DHBP synthase family.</text>
</comment>
<dbReference type="GO" id="GO:0008686">
    <property type="term" value="F:3,4-dihydroxy-2-butanone-4-phosphate synthase activity"/>
    <property type="evidence" value="ECO:0007669"/>
    <property type="project" value="UniProtKB-UniRule"/>
</dbReference>
<comment type="function">
    <text evidence="3 14">Catalyzes the conversion of D-ribulose 5-phosphate to formate and 3,4-dihydroxy-2-butanone 4-phosphate.</text>
</comment>
<evidence type="ECO:0000256" key="13">
    <source>
        <dbReference type="ARBA" id="ARBA00023239"/>
    </source>
</evidence>
<comment type="cofactor">
    <cofactor evidence="2">
        <name>Mn(2+)</name>
        <dbReference type="ChEBI" id="CHEBI:29035"/>
    </cofactor>
</comment>
<dbReference type="HAMAP" id="MF_00180">
    <property type="entry name" value="RibB"/>
    <property type="match status" value="1"/>
</dbReference>
<feature type="domain" description="GTP cyclohydrolase II" evidence="15">
    <location>
        <begin position="233"/>
        <end position="388"/>
    </location>
</feature>
<feature type="site" description="Essential for catalytic activity" evidence="14">
    <location>
        <position position="148"/>
    </location>
</feature>
<feature type="binding site" evidence="14">
    <location>
        <position position="50"/>
    </location>
    <ligand>
        <name>Mg(2+)</name>
        <dbReference type="ChEBI" id="CHEBI:18420"/>
        <label>2</label>
    </ligand>
</feature>
<keyword evidence="9 14" id="KW-0686">Riboflavin biosynthesis</keyword>
<comment type="subunit">
    <text evidence="14">Homodimer.</text>
</comment>
<keyword evidence="16" id="KW-0378">Hydrolase</keyword>
<dbReference type="InterPro" id="IPR000422">
    <property type="entry name" value="DHBP_synthase_RibB"/>
</dbReference>
<dbReference type="NCBIfam" id="TIGR00506">
    <property type="entry name" value="ribB"/>
    <property type="match status" value="1"/>
</dbReference>
<dbReference type="InterPro" id="IPR036144">
    <property type="entry name" value="RibA-like_sf"/>
</dbReference>
<evidence type="ECO:0000256" key="11">
    <source>
        <dbReference type="ARBA" id="ARBA00022842"/>
    </source>
</evidence>
<evidence type="ECO:0000256" key="3">
    <source>
        <dbReference type="ARBA" id="ARBA00002284"/>
    </source>
</evidence>
<sequence>MYEIFCLMVYHDSFIHKTGIMSMAFDRIEDIIEDYRQGKMVLLVDDEDRENEGDLLLAADCCTAQAISFMAREARGLICLTLTDEHCKRLGLEQMVPSNGSVFATAFTVSIEATTGVTTGISAADRARTVQAAINPGAVPEDLVQPGHIFPLRARDGGVLTRAGHTEAGCDLARMAGFTPASVIVEVMNDDGTMARRPDLELFAEKHGIRIGTIADLIHYRLSTEHTIVRIGERELPTVHGTFRLFSYEDRIEGGVHMAMVMGDIRREDPTLVRVHVVDPLRDLVGAEYTGPANWTLWAALQRVAEEGRGVVVVLANHESSQALLERIPQLTQPPRQYTRSQSRIYSEVGTGAQILQDLGIGKLRHLGPPLKYAGLTGYDLEVIESIPFPG</sequence>
<comment type="cofactor">
    <cofactor evidence="14">
        <name>Mg(2+)</name>
        <dbReference type="ChEBI" id="CHEBI:18420"/>
    </cofactor>
    <cofactor evidence="14">
        <name>Mn(2+)</name>
        <dbReference type="ChEBI" id="CHEBI:29035"/>
    </cofactor>
    <text evidence="14">Binds 2 divalent metal cations per subunit. Magnesium or manganese.</text>
</comment>
<comment type="caution">
    <text evidence="16">The sequence shown here is derived from an EMBL/GenBank/DDBJ whole genome shotgun (WGS) entry which is preliminary data.</text>
</comment>
<dbReference type="Gene3D" id="3.90.870.10">
    <property type="entry name" value="DHBP synthase"/>
    <property type="match status" value="1"/>
</dbReference>
<evidence type="ECO:0000256" key="10">
    <source>
        <dbReference type="ARBA" id="ARBA00022723"/>
    </source>
</evidence>
<dbReference type="FunFam" id="3.90.870.10:FF:000001">
    <property type="entry name" value="Riboflavin biosynthesis protein RibBA"/>
    <property type="match status" value="1"/>
</dbReference>
<evidence type="ECO:0000256" key="12">
    <source>
        <dbReference type="ARBA" id="ARBA00023211"/>
    </source>
</evidence>
<keyword evidence="12 14" id="KW-0464">Manganese</keyword>
<dbReference type="PIRSF" id="PIRSF001259">
    <property type="entry name" value="RibA"/>
    <property type="match status" value="1"/>
</dbReference>
<dbReference type="SUPFAM" id="SSF142695">
    <property type="entry name" value="RibA-like"/>
    <property type="match status" value="1"/>
</dbReference>
<evidence type="ECO:0000256" key="1">
    <source>
        <dbReference type="ARBA" id="ARBA00000141"/>
    </source>
</evidence>
<gene>
    <name evidence="14" type="primary">ribB</name>
    <name evidence="16" type="ORF">ALQ28_04956</name>
</gene>
<dbReference type="GO" id="GO:0000287">
    <property type="term" value="F:magnesium ion binding"/>
    <property type="evidence" value="ECO:0007669"/>
    <property type="project" value="UniProtKB-UniRule"/>
</dbReference>
<evidence type="ECO:0000256" key="2">
    <source>
        <dbReference type="ARBA" id="ARBA00001936"/>
    </source>
</evidence>
<dbReference type="PANTHER" id="PTHR21327:SF34">
    <property type="entry name" value="3,4-DIHYDROXY-2-BUTANONE 4-PHOSPHATE SYNTHASE"/>
    <property type="match status" value="1"/>
</dbReference>
<dbReference type="Pfam" id="PF00925">
    <property type="entry name" value="GTP_cyclohydro2"/>
    <property type="match status" value="1"/>
</dbReference>
<comment type="similarity">
    <text evidence="5">In the N-terminal section; belongs to the DHBP synthase family.</text>
</comment>
<dbReference type="GO" id="GO:0009231">
    <property type="term" value="P:riboflavin biosynthetic process"/>
    <property type="evidence" value="ECO:0007669"/>
    <property type="project" value="UniProtKB-UniRule"/>
</dbReference>
<feature type="binding site" evidence="14">
    <location>
        <position position="165"/>
    </location>
    <ligand>
        <name>Mg(2+)</name>
        <dbReference type="ChEBI" id="CHEBI:18420"/>
        <label>2</label>
    </ligand>
</feature>
<evidence type="ECO:0000313" key="17">
    <source>
        <dbReference type="Proteomes" id="UP000267908"/>
    </source>
</evidence>
<comment type="similarity">
    <text evidence="6">In the C-terminal section; belongs to the GTP cyclohydrolase II family.</text>
</comment>
<dbReference type="Gene3D" id="3.40.50.10990">
    <property type="entry name" value="GTP cyclohydrolase II"/>
    <property type="match status" value="2"/>
</dbReference>
<evidence type="ECO:0000256" key="7">
    <source>
        <dbReference type="ARBA" id="ARBA00012153"/>
    </source>
</evidence>
<evidence type="ECO:0000256" key="6">
    <source>
        <dbReference type="ARBA" id="ARBA00008976"/>
    </source>
</evidence>
<dbReference type="UniPathway" id="UPA00275">
    <property type="reaction ID" value="UER00399"/>
</dbReference>
<dbReference type="Pfam" id="PF00926">
    <property type="entry name" value="DHBP_synthase"/>
    <property type="match status" value="1"/>
</dbReference>
<reference evidence="16 17" key="1">
    <citation type="submission" date="2018-08" db="EMBL/GenBank/DDBJ databases">
        <title>Recombination of ecologically and evolutionarily significant loci maintains genetic cohesion in the Pseudomonas syringae species complex.</title>
        <authorList>
            <person name="Dillon M."/>
            <person name="Thakur S."/>
            <person name="Almeida R.N.D."/>
            <person name="Weir B.S."/>
            <person name="Guttman D.S."/>
        </authorList>
    </citation>
    <scope>NUCLEOTIDE SEQUENCE [LARGE SCALE GENOMIC DNA]</scope>
    <source>
        <strain evidence="16 17">ICMP 4330</strain>
    </source>
</reference>